<dbReference type="PANTHER" id="PTHR30627:SF24">
    <property type="entry name" value="PENICILLIN-BINDING PROTEIN 4B"/>
    <property type="match status" value="1"/>
</dbReference>
<organism evidence="6 7">
    <name type="scientific">Paenibacillus terricola</name>
    <dbReference type="NCBI Taxonomy" id="2763503"/>
    <lineage>
        <taxon>Bacteria</taxon>
        <taxon>Bacillati</taxon>
        <taxon>Bacillota</taxon>
        <taxon>Bacilli</taxon>
        <taxon>Bacillales</taxon>
        <taxon>Paenibacillaceae</taxon>
        <taxon>Paenibacillus</taxon>
    </lineage>
</organism>
<dbReference type="EMBL" id="JACXZA010000001">
    <property type="protein sequence ID" value="MBD3917833.1"/>
    <property type="molecule type" value="Genomic_DNA"/>
</dbReference>
<dbReference type="InterPro" id="IPR012338">
    <property type="entry name" value="Beta-lactam/transpept-like"/>
</dbReference>
<evidence type="ECO:0000313" key="7">
    <source>
        <dbReference type="Proteomes" id="UP000609346"/>
    </source>
</evidence>
<dbReference type="Pfam" id="PF03717">
    <property type="entry name" value="PBP_dimer"/>
    <property type="match status" value="1"/>
</dbReference>
<dbReference type="SUPFAM" id="SSF56519">
    <property type="entry name" value="Penicillin binding protein dimerisation domain"/>
    <property type="match status" value="1"/>
</dbReference>
<dbReference type="InterPro" id="IPR036138">
    <property type="entry name" value="PBP_dimer_sf"/>
</dbReference>
<accession>A0ABR8MPB3</accession>
<dbReference type="InterPro" id="IPR050515">
    <property type="entry name" value="Beta-lactam/transpept"/>
</dbReference>
<dbReference type="Pfam" id="PF00905">
    <property type="entry name" value="Transpeptidase"/>
    <property type="match status" value="1"/>
</dbReference>
<dbReference type="InterPro" id="IPR001460">
    <property type="entry name" value="PCN-bd_Tpept"/>
</dbReference>
<dbReference type="Gene3D" id="3.90.1310.10">
    <property type="entry name" value="Penicillin-binding protein 2a (Domain 2)"/>
    <property type="match status" value="1"/>
</dbReference>
<comment type="subcellular location">
    <subcellularLocation>
        <location evidence="1">Membrane</location>
    </subcellularLocation>
</comment>
<name>A0ABR8MPB3_9BACL</name>
<evidence type="ECO:0000259" key="4">
    <source>
        <dbReference type="Pfam" id="PF00905"/>
    </source>
</evidence>
<feature type="domain" description="Penicillin-binding protein dimerisation" evidence="5">
    <location>
        <begin position="43"/>
        <end position="217"/>
    </location>
</feature>
<keyword evidence="3" id="KW-0472">Membrane</keyword>
<evidence type="ECO:0000313" key="6">
    <source>
        <dbReference type="EMBL" id="MBD3917833.1"/>
    </source>
</evidence>
<dbReference type="InterPro" id="IPR005311">
    <property type="entry name" value="PBP_dimer"/>
</dbReference>
<evidence type="ECO:0000256" key="2">
    <source>
        <dbReference type="ARBA" id="ARBA00007171"/>
    </source>
</evidence>
<gene>
    <name evidence="6" type="ORF">H8B09_03640</name>
</gene>
<dbReference type="Gene3D" id="3.40.710.10">
    <property type="entry name" value="DD-peptidase/beta-lactamase superfamily"/>
    <property type="match status" value="1"/>
</dbReference>
<evidence type="ECO:0000256" key="3">
    <source>
        <dbReference type="ARBA" id="ARBA00023136"/>
    </source>
</evidence>
<feature type="domain" description="Penicillin-binding protein transpeptidase" evidence="4">
    <location>
        <begin position="259"/>
        <end position="576"/>
    </location>
</feature>
<comment type="caution">
    <text evidence="6">The sequence shown here is derived from an EMBL/GenBank/DDBJ whole genome shotgun (WGS) entry which is preliminary data.</text>
</comment>
<keyword evidence="7" id="KW-1185">Reference proteome</keyword>
<evidence type="ECO:0000259" key="5">
    <source>
        <dbReference type="Pfam" id="PF03717"/>
    </source>
</evidence>
<evidence type="ECO:0000256" key="1">
    <source>
        <dbReference type="ARBA" id="ARBA00004370"/>
    </source>
</evidence>
<sequence>MTVLFGIWEWRLSVMELWPRTQSGSKTQVARQAVEQRDSELIIDAGRGEFVDRNGIPLTGQSIEALALFPVQAGQRGGAEQISRLASILDVSVQQLQSRLTELKEPGYWLEAGSTHPLALTERQLEALKTVHINGVRVVPYRLRYMAPYLASQTIGYISQHPERIKTAYGHEYAIGELKLNSVIGGAGLERSLDRLLRGDGGTTASYYTDASGQPLQGLDVRVAAPVNRLYPLQVITTLDAGLQAAVEQYADRSGLKEGAIVVLDMATRDIVTMVSRPRLNPEQVDAAGSAAANHAIRAVEPGSIFKLVTEAAALEAGVSMPSETFHCSGEYGRYGLSDWKAGGHGELTLREGLAKSCNIVFATIAERLTARQLADTAFRLGIGRQVGWHSEQSVGPLAGPIRLLEEEEAGRIFDRKQASVDGGVMAQTGIGQRDVRISPLQAANMIATIVNMGHVAEPRIVSEIRYANGQRLVSFPPHEAASPIGRISPAAARELMDGMQLVVKVGTGRSIQNGVWDAAGKSGTAEVTRSGVDRVNQWFIGYGPLKFPKYAIAVLAENRTPNTANEATKLFRAILDIAAKKQ</sequence>
<protein>
    <submittedName>
        <fullName evidence="6">Penicillin-binding protein</fullName>
    </submittedName>
</protein>
<proteinExistence type="inferred from homology"/>
<dbReference type="Proteomes" id="UP000609346">
    <property type="component" value="Unassembled WGS sequence"/>
</dbReference>
<dbReference type="SUPFAM" id="SSF56601">
    <property type="entry name" value="beta-lactamase/transpeptidase-like"/>
    <property type="match status" value="1"/>
</dbReference>
<reference evidence="6 7" key="1">
    <citation type="submission" date="2020-09" db="EMBL/GenBank/DDBJ databases">
        <title>Paenibacillus sp. strain PR3 16S rRNA gene Genome sequencing and assembly.</title>
        <authorList>
            <person name="Kim J."/>
        </authorList>
    </citation>
    <scope>NUCLEOTIDE SEQUENCE [LARGE SCALE GENOMIC DNA]</scope>
    <source>
        <strain evidence="6 7">PR3</strain>
    </source>
</reference>
<comment type="similarity">
    <text evidence="2">Belongs to the transpeptidase family.</text>
</comment>
<dbReference type="PANTHER" id="PTHR30627">
    <property type="entry name" value="PEPTIDOGLYCAN D,D-TRANSPEPTIDASE"/>
    <property type="match status" value="1"/>
</dbReference>